<organism evidence="1 2">
    <name type="scientific">Tissierella creatinophila DSM 6911</name>
    <dbReference type="NCBI Taxonomy" id="1123403"/>
    <lineage>
        <taxon>Bacteria</taxon>
        <taxon>Bacillati</taxon>
        <taxon>Bacillota</taxon>
        <taxon>Tissierellia</taxon>
        <taxon>Tissierellales</taxon>
        <taxon>Tissierellaceae</taxon>
        <taxon>Tissierella</taxon>
    </lineage>
</organism>
<dbReference type="Proteomes" id="UP000186112">
    <property type="component" value="Unassembled WGS sequence"/>
</dbReference>
<gene>
    <name evidence="1" type="ORF">TICRE_03860</name>
</gene>
<protein>
    <submittedName>
        <fullName evidence="1">Uncharacterized protein</fullName>
    </submittedName>
</protein>
<evidence type="ECO:0000313" key="2">
    <source>
        <dbReference type="Proteomes" id="UP000186112"/>
    </source>
</evidence>
<accession>A0A1U7M8I7</accession>
<dbReference type="EMBL" id="LTDM01000005">
    <property type="protein sequence ID" value="OLS03529.1"/>
    <property type="molecule type" value="Genomic_DNA"/>
</dbReference>
<evidence type="ECO:0000313" key="1">
    <source>
        <dbReference type="EMBL" id="OLS03529.1"/>
    </source>
</evidence>
<dbReference type="RefSeq" id="WP_075724580.1">
    <property type="nucleotide sequence ID" value="NZ_LTDM01000005.1"/>
</dbReference>
<dbReference type="AlphaFoldDB" id="A0A1U7M8I7"/>
<sequence length="157" mass="18191">MFKVENLCASVISNITYDDSPSFSGIIAGECTGEMWVDDFKNPNIALVFSFAVGGFSILGELPNIESYNEFAIFIVEDIFVQLKDKGIDYFEFSIESKEARPYILDIFKNRVIQSEDEYTFRRDYKYDKITTTPVSYKIFKVDYEFLEMLETGEFVN</sequence>
<name>A0A1U7M8I7_TISCR</name>
<dbReference type="OrthoDB" id="7833882at2"/>
<keyword evidence="2" id="KW-1185">Reference proteome</keyword>
<proteinExistence type="predicted"/>
<reference evidence="1 2" key="1">
    <citation type="submission" date="2016-02" db="EMBL/GenBank/DDBJ databases">
        <title>Genome sequence of Tissierella creatinophila DSM 6911.</title>
        <authorList>
            <person name="Poehlein A."/>
            <person name="Daniel R."/>
        </authorList>
    </citation>
    <scope>NUCLEOTIDE SEQUENCE [LARGE SCALE GENOMIC DNA]</scope>
    <source>
        <strain evidence="1 2">DSM 6911</strain>
    </source>
</reference>
<comment type="caution">
    <text evidence="1">The sequence shown here is derived from an EMBL/GenBank/DDBJ whole genome shotgun (WGS) entry which is preliminary data.</text>
</comment>